<proteinExistence type="predicted"/>
<dbReference type="PANTHER" id="PTHR12307">
    <property type="entry name" value="PROTEIN PHOSPHATASE 1 REGULATORY SUBUNIT"/>
    <property type="match status" value="1"/>
</dbReference>
<dbReference type="STRING" id="13616.ENSMODP00000056258"/>
<evidence type="ECO:0000313" key="3">
    <source>
        <dbReference type="Proteomes" id="UP000002280"/>
    </source>
</evidence>
<dbReference type="GO" id="GO:2001069">
    <property type="term" value="F:glycogen binding"/>
    <property type="evidence" value="ECO:0000318"/>
    <property type="project" value="GO_Central"/>
</dbReference>
<feature type="domain" description="CBM21" evidence="1">
    <location>
        <begin position="134"/>
        <end position="242"/>
    </location>
</feature>
<dbReference type="InParanoid" id="A0A5F8H8F4"/>
<dbReference type="InterPro" id="IPR038175">
    <property type="entry name" value="CBM21_dom_sf"/>
</dbReference>
<dbReference type="Bgee" id="ENSMODG00000041679">
    <property type="expression patterns" value="Expressed in skeleton of lower jaw and 10 other cell types or tissues"/>
</dbReference>
<dbReference type="PROSITE" id="PS51159">
    <property type="entry name" value="CBM21"/>
    <property type="match status" value="1"/>
</dbReference>
<sequence length="253" mass="28438">ICDCANLLQVSVPWIFFPSSDAEDRSHQASLRGSQFTPTPGPEVLWRGNSTQLPFRPAGIRQPERQLPKKRVVFADTKGLALITIHNFSCGTITPKEELPFRNRILQLAPACVPPGSSYALAFSQPLDDYGRFCRCLQAQKVCLEQCAVQGRFLQGTIGVHNFGYEKVVQMRITFNAWTSYLDVPCVYVPQIFRGEIDIFSFQVALPQGPPGPAGTIQFCFSFQCVQQIYWDNNQGYNYHLQPSDSLLVCHVE</sequence>
<dbReference type="Gene3D" id="2.60.40.2440">
    <property type="entry name" value="Carbohydrate binding type-21 domain"/>
    <property type="match status" value="1"/>
</dbReference>
<name>A0A5F8H8F4_MONDO</name>
<reference evidence="2 3" key="1">
    <citation type="journal article" date="2007" name="Nature">
        <title>Genome of the marsupial Monodelphis domestica reveals innovation in non-coding sequences.</title>
        <authorList>
            <person name="Mikkelsen T.S."/>
            <person name="Wakefield M.J."/>
            <person name="Aken B."/>
            <person name="Amemiya C.T."/>
            <person name="Chang J.L."/>
            <person name="Duke S."/>
            <person name="Garber M."/>
            <person name="Gentles A.J."/>
            <person name="Goodstadt L."/>
            <person name="Heger A."/>
            <person name="Jurka J."/>
            <person name="Kamal M."/>
            <person name="Mauceli E."/>
            <person name="Searle S.M."/>
            <person name="Sharpe T."/>
            <person name="Baker M.L."/>
            <person name="Batzer M.A."/>
            <person name="Benos P.V."/>
            <person name="Belov K."/>
            <person name="Clamp M."/>
            <person name="Cook A."/>
            <person name="Cuff J."/>
            <person name="Das R."/>
            <person name="Davidow L."/>
            <person name="Deakin J.E."/>
            <person name="Fazzari M.J."/>
            <person name="Glass J.L."/>
            <person name="Grabherr M."/>
            <person name="Greally J.M."/>
            <person name="Gu W."/>
            <person name="Hore T.A."/>
            <person name="Huttley G.A."/>
            <person name="Kleber M."/>
            <person name="Jirtle R.L."/>
            <person name="Koina E."/>
            <person name="Lee J.T."/>
            <person name="Mahony S."/>
            <person name="Marra M.A."/>
            <person name="Miller R.D."/>
            <person name="Nicholls R.D."/>
            <person name="Oda M."/>
            <person name="Papenfuss A.T."/>
            <person name="Parra Z.E."/>
            <person name="Pollock D.D."/>
            <person name="Ray D.A."/>
            <person name="Schein J.E."/>
            <person name="Speed T.P."/>
            <person name="Thompson K."/>
            <person name="VandeBerg J.L."/>
            <person name="Wade C.M."/>
            <person name="Walker J.A."/>
            <person name="Waters P.D."/>
            <person name="Webber C."/>
            <person name="Weidman J.R."/>
            <person name="Xie X."/>
            <person name="Zody M.C."/>
            <person name="Baldwin J."/>
            <person name="Abdouelleil A."/>
            <person name="Abdulkadir J."/>
            <person name="Abebe A."/>
            <person name="Abera B."/>
            <person name="Abreu J."/>
            <person name="Acer S.C."/>
            <person name="Aftuck L."/>
            <person name="Alexander A."/>
            <person name="An P."/>
            <person name="Anderson E."/>
            <person name="Anderson S."/>
            <person name="Arachi H."/>
            <person name="Azer M."/>
            <person name="Bachantsang P."/>
            <person name="Barry A."/>
            <person name="Bayul T."/>
            <person name="Berlin A."/>
            <person name="Bessette D."/>
            <person name="Bloom T."/>
            <person name="Bloom T."/>
            <person name="Boguslavskiy L."/>
            <person name="Bonnet C."/>
            <person name="Boukhgalter B."/>
            <person name="Bourzgui I."/>
            <person name="Brown A."/>
            <person name="Cahill P."/>
            <person name="Channer S."/>
            <person name="Cheshatsang Y."/>
            <person name="Chuda L."/>
            <person name="Citroen M."/>
            <person name="Collymore A."/>
            <person name="Cooke P."/>
            <person name="Costello M."/>
            <person name="D'Aco K."/>
            <person name="Daza R."/>
            <person name="De Haan G."/>
            <person name="DeGray S."/>
            <person name="DeMaso C."/>
            <person name="Dhargay N."/>
            <person name="Dooley K."/>
            <person name="Dooley E."/>
            <person name="Doricent M."/>
            <person name="Dorje P."/>
            <person name="Dorjee K."/>
            <person name="Dupes A."/>
            <person name="Elong R."/>
            <person name="Falk J."/>
            <person name="Farina A."/>
            <person name="Faro S."/>
            <person name="Ferguson D."/>
            <person name="Fisher S."/>
            <person name="Foley C.D."/>
            <person name="Franke A."/>
            <person name="Friedrich D."/>
            <person name="Gadbois L."/>
            <person name="Gearin G."/>
            <person name="Gearin C.R."/>
            <person name="Giannoukos G."/>
            <person name="Goode T."/>
            <person name="Graham J."/>
            <person name="Grandbois E."/>
            <person name="Grewal S."/>
            <person name="Gyaltsen K."/>
            <person name="Hafez N."/>
            <person name="Hagos B."/>
            <person name="Hall J."/>
            <person name="Henson C."/>
            <person name="Hollinger A."/>
            <person name="Honan T."/>
            <person name="Huard M.D."/>
            <person name="Hughes L."/>
            <person name="Hurhula B."/>
            <person name="Husby M.E."/>
            <person name="Kamat A."/>
            <person name="Kanga B."/>
            <person name="Kashin S."/>
            <person name="Khazanovich D."/>
            <person name="Kisner P."/>
            <person name="Lance K."/>
            <person name="Lara M."/>
            <person name="Lee W."/>
            <person name="Lennon N."/>
            <person name="Letendre F."/>
            <person name="LeVine R."/>
            <person name="Lipovsky A."/>
            <person name="Liu X."/>
            <person name="Liu J."/>
            <person name="Liu S."/>
            <person name="Lokyitsang T."/>
            <person name="Lokyitsang Y."/>
            <person name="Lubonja R."/>
            <person name="Lui A."/>
            <person name="MacDonald P."/>
            <person name="Magnisalis V."/>
            <person name="Maru K."/>
            <person name="Matthews C."/>
            <person name="McCusker W."/>
            <person name="McDonough S."/>
            <person name="Mehta T."/>
            <person name="Meldrim J."/>
            <person name="Meneus L."/>
            <person name="Mihai O."/>
            <person name="Mihalev A."/>
            <person name="Mihova T."/>
            <person name="Mittelman R."/>
            <person name="Mlenga V."/>
            <person name="Montmayeur A."/>
            <person name="Mulrain L."/>
            <person name="Navidi A."/>
            <person name="Naylor J."/>
            <person name="Negash T."/>
            <person name="Nguyen T."/>
            <person name="Nguyen N."/>
            <person name="Nicol R."/>
            <person name="Norbu C."/>
            <person name="Norbu N."/>
            <person name="Novod N."/>
            <person name="O'Neill B."/>
            <person name="Osman S."/>
            <person name="Markiewicz E."/>
            <person name="Oyono O.L."/>
            <person name="Patti C."/>
            <person name="Phunkhang P."/>
            <person name="Pierre F."/>
            <person name="Priest M."/>
            <person name="Raghuraman S."/>
            <person name="Rege F."/>
            <person name="Reyes R."/>
            <person name="Rise C."/>
            <person name="Rogov P."/>
            <person name="Ross K."/>
            <person name="Ryan E."/>
            <person name="Settipalli S."/>
            <person name="Shea T."/>
            <person name="Sherpa N."/>
            <person name="Shi L."/>
            <person name="Shih D."/>
            <person name="Sparrow T."/>
            <person name="Spaulding J."/>
            <person name="Stalker J."/>
            <person name="Stange-Thomann N."/>
            <person name="Stavropoulos S."/>
            <person name="Stone C."/>
            <person name="Strader C."/>
            <person name="Tesfaye S."/>
            <person name="Thomson T."/>
            <person name="Thoulutsang Y."/>
            <person name="Thoulutsang D."/>
            <person name="Topham K."/>
            <person name="Topping I."/>
            <person name="Tsamla T."/>
            <person name="Vassiliev H."/>
            <person name="Vo A."/>
            <person name="Wangchuk T."/>
            <person name="Wangdi T."/>
            <person name="Weiand M."/>
            <person name="Wilkinson J."/>
            <person name="Wilson A."/>
            <person name="Yadav S."/>
            <person name="Young G."/>
            <person name="Yu Q."/>
            <person name="Zembek L."/>
            <person name="Zhong D."/>
            <person name="Zimmer A."/>
            <person name="Zwirko Z."/>
            <person name="Jaffe D.B."/>
            <person name="Alvarez P."/>
            <person name="Brockman W."/>
            <person name="Butler J."/>
            <person name="Chin C."/>
            <person name="Gnerre S."/>
            <person name="MacCallum I."/>
            <person name="Graves J.A."/>
            <person name="Ponting C.P."/>
            <person name="Breen M."/>
            <person name="Samollow P.B."/>
            <person name="Lander E.S."/>
            <person name="Lindblad-Toh K."/>
        </authorList>
    </citation>
    <scope>NUCLEOTIDE SEQUENCE [LARGE SCALE GENOMIC DNA]</scope>
</reference>
<keyword evidence="3" id="KW-1185">Reference proteome</keyword>
<dbReference type="OMA" id="RITFNAW"/>
<accession>A0A5F8H8F4</accession>
<dbReference type="Ensembl" id="ENSMODT00000068265.1">
    <property type="protein sequence ID" value="ENSMODP00000056258.1"/>
    <property type="gene ID" value="ENSMODG00000041679.1"/>
</dbReference>
<reference evidence="2" key="2">
    <citation type="submission" date="2025-08" db="UniProtKB">
        <authorList>
            <consortium name="Ensembl"/>
        </authorList>
    </citation>
    <scope>IDENTIFICATION</scope>
</reference>
<dbReference type="Pfam" id="PF03370">
    <property type="entry name" value="CBM_21"/>
    <property type="match status" value="1"/>
</dbReference>
<dbReference type="Proteomes" id="UP000002280">
    <property type="component" value="Chromosome 1"/>
</dbReference>
<evidence type="ECO:0000259" key="1">
    <source>
        <dbReference type="PROSITE" id="PS51159"/>
    </source>
</evidence>
<dbReference type="AlphaFoldDB" id="A0A5F8H8F4"/>
<dbReference type="GO" id="GO:0000164">
    <property type="term" value="C:protein phosphatase type 1 complex"/>
    <property type="evidence" value="ECO:0000318"/>
    <property type="project" value="GO_Central"/>
</dbReference>
<dbReference type="GeneTree" id="ENSGT00940000155648"/>
<dbReference type="GO" id="GO:0005979">
    <property type="term" value="P:regulation of glycogen biosynthetic process"/>
    <property type="evidence" value="ECO:0000318"/>
    <property type="project" value="GO_Central"/>
</dbReference>
<reference evidence="2" key="3">
    <citation type="submission" date="2025-09" db="UniProtKB">
        <authorList>
            <consortium name="Ensembl"/>
        </authorList>
    </citation>
    <scope>IDENTIFICATION</scope>
</reference>
<dbReference type="GO" id="GO:0008157">
    <property type="term" value="F:protein phosphatase 1 binding"/>
    <property type="evidence" value="ECO:0000318"/>
    <property type="project" value="GO_Central"/>
</dbReference>
<dbReference type="PANTHER" id="PTHR12307:SF15">
    <property type="entry name" value="PROTEIN PHOSPHATASE 1 REGULATORY SUBUNIT 3C"/>
    <property type="match status" value="1"/>
</dbReference>
<organism evidence="2 3">
    <name type="scientific">Monodelphis domestica</name>
    <name type="common">Gray short-tailed opossum</name>
    <dbReference type="NCBI Taxonomy" id="13616"/>
    <lineage>
        <taxon>Eukaryota</taxon>
        <taxon>Metazoa</taxon>
        <taxon>Chordata</taxon>
        <taxon>Craniata</taxon>
        <taxon>Vertebrata</taxon>
        <taxon>Euteleostomi</taxon>
        <taxon>Mammalia</taxon>
        <taxon>Metatheria</taxon>
        <taxon>Didelphimorphia</taxon>
        <taxon>Didelphidae</taxon>
        <taxon>Monodelphis</taxon>
    </lineage>
</organism>
<protein>
    <recommendedName>
        <fullName evidence="1">CBM21 domain-containing protein</fullName>
    </recommendedName>
</protein>
<dbReference type="InterPro" id="IPR005036">
    <property type="entry name" value="CBM21_dom"/>
</dbReference>
<evidence type="ECO:0000313" key="2">
    <source>
        <dbReference type="Ensembl" id="ENSMODP00000056258.1"/>
    </source>
</evidence>
<dbReference type="InterPro" id="IPR050782">
    <property type="entry name" value="PP1_regulatory_subunit_3"/>
</dbReference>